<reference evidence="1" key="1">
    <citation type="submission" date="2022-03" db="EMBL/GenBank/DDBJ databases">
        <authorList>
            <person name="Sayadi A."/>
        </authorList>
    </citation>
    <scope>NUCLEOTIDE SEQUENCE</scope>
</reference>
<keyword evidence="2" id="KW-1185">Reference proteome</keyword>
<proteinExistence type="predicted"/>
<organism evidence="1 2">
    <name type="scientific">Acanthoscelides obtectus</name>
    <name type="common">Bean weevil</name>
    <name type="synonym">Bruchus obtectus</name>
    <dbReference type="NCBI Taxonomy" id="200917"/>
    <lineage>
        <taxon>Eukaryota</taxon>
        <taxon>Metazoa</taxon>
        <taxon>Ecdysozoa</taxon>
        <taxon>Arthropoda</taxon>
        <taxon>Hexapoda</taxon>
        <taxon>Insecta</taxon>
        <taxon>Pterygota</taxon>
        <taxon>Neoptera</taxon>
        <taxon>Endopterygota</taxon>
        <taxon>Coleoptera</taxon>
        <taxon>Polyphaga</taxon>
        <taxon>Cucujiformia</taxon>
        <taxon>Chrysomeloidea</taxon>
        <taxon>Chrysomelidae</taxon>
        <taxon>Bruchinae</taxon>
        <taxon>Bruchini</taxon>
        <taxon>Acanthoscelides</taxon>
    </lineage>
</organism>
<accession>A0A9P0JZ72</accession>
<name>A0A9P0JZ72_ACAOB</name>
<protein>
    <submittedName>
        <fullName evidence="1">Uncharacterized protein</fullName>
    </submittedName>
</protein>
<dbReference type="EMBL" id="CAKOFQ010006692">
    <property type="protein sequence ID" value="CAH1961153.1"/>
    <property type="molecule type" value="Genomic_DNA"/>
</dbReference>
<dbReference type="Proteomes" id="UP001152888">
    <property type="component" value="Unassembled WGS sequence"/>
</dbReference>
<dbReference type="AlphaFoldDB" id="A0A9P0JZ72"/>
<evidence type="ECO:0000313" key="2">
    <source>
        <dbReference type="Proteomes" id="UP001152888"/>
    </source>
</evidence>
<evidence type="ECO:0000313" key="1">
    <source>
        <dbReference type="EMBL" id="CAH1961153.1"/>
    </source>
</evidence>
<sequence length="164" mass="18668">MSYHQKRLQSLIDKVERILPDNQLAILGTNMYRMVEAWTPDKTKDRSKISVLRRTIYVSVMESIVEETLGSFCLKFGKVKAQIDSPTDGLWIDPPADKQLMSALGKLGTRRMILSRRFKFNSTQTSNLIRILVSSDPEIRGNAKLDLLLKLDSNLVDPIFQTPS</sequence>
<comment type="caution">
    <text evidence="1">The sequence shown here is derived from an EMBL/GenBank/DDBJ whole genome shotgun (WGS) entry which is preliminary data.</text>
</comment>
<gene>
    <name evidence="1" type="ORF">ACAOBT_LOCUS3998</name>
</gene>